<dbReference type="RefSeq" id="XP_001218346.1">
    <property type="nucleotide sequence ID" value="XM_001218345.1"/>
</dbReference>
<proteinExistence type="predicted"/>
<dbReference type="EMBL" id="CH476608">
    <property type="protein sequence ID" value="EAU29915.1"/>
    <property type="molecule type" value="Genomic_DNA"/>
</dbReference>
<dbReference type="AlphaFoldDB" id="Q0C9B0"/>
<gene>
    <name evidence="2" type="ORF">ATEG_09724</name>
</gene>
<accession>Q0C9B0</accession>
<organism evidence="2 3">
    <name type="scientific">Aspergillus terreus (strain NIH 2624 / FGSC A1156)</name>
    <dbReference type="NCBI Taxonomy" id="341663"/>
    <lineage>
        <taxon>Eukaryota</taxon>
        <taxon>Fungi</taxon>
        <taxon>Dikarya</taxon>
        <taxon>Ascomycota</taxon>
        <taxon>Pezizomycotina</taxon>
        <taxon>Eurotiomycetes</taxon>
        <taxon>Eurotiomycetidae</taxon>
        <taxon>Eurotiales</taxon>
        <taxon>Aspergillaceae</taxon>
        <taxon>Aspergillus</taxon>
        <taxon>Aspergillus subgen. Circumdati</taxon>
    </lineage>
</organism>
<evidence type="ECO:0000313" key="3">
    <source>
        <dbReference type="Proteomes" id="UP000007963"/>
    </source>
</evidence>
<evidence type="ECO:0000313" key="2">
    <source>
        <dbReference type="EMBL" id="EAU29915.1"/>
    </source>
</evidence>
<dbReference type="HOGENOM" id="CLU_1660363_0_0_1"/>
<name>Q0C9B0_ASPTN</name>
<reference evidence="3" key="1">
    <citation type="submission" date="2005-09" db="EMBL/GenBank/DDBJ databases">
        <title>Annotation of the Aspergillus terreus NIH2624 genome.</title>
        <authorList>
            <person name="Birren B.W."/>
            <person name="Lander E.S."/>
            <person name="Galagan J.E."/>
            <person name="Nusbaum C."/>
            <person name="Devon K."/>
            <person name="Henn M."/>
            <person name="Ma L.-J."/>
            <person name="Jaffe D.B."/>
            <person name="Butler J."/>
            <person name="Alvarez P."/>
            <person name="Gnerre S."/>
            <person name="Grabherr M."/>
            <person name="Kleber M."/>
            <person name="Mauceli E.W."/>
            <person name="Brockman W."/>
            <person name="Rounsley S."/>
            <person name="Young S.K."/>
            <person name="LaButti K."/>
            <person name="Pushparaj V."/>
            <person name="DeCaprio D."/>
            <person name="Crawford M."/>
            <person name="Koehrsen M."/>
            <person name="Engels R."/>
            <person name="Montgomery P."/>
            <person name="Pearson M."/>
            <person name="Howarth C."/>
            <person name="Larson L."/>
            <person name="Luoma S."/>
            <person name="White J."/>
            <person name="Alvarado L."/>
            <person name="Kodira C.D."/>
            <person name="Zeng Q."/>
            <person name="Oleary S."/>
            <person name="Yandava C."/>
            <person name="Denning D.W."/>
            <person name="Nierman W.C."/>
            <person name="Milne T."/>
            <person name="Madden K."/>
        </authorList>
    </citation>
    <scope>NUCLEOTIDE SEQUENCE [LARGE SCALE GENOMIC DNA]</scope>
    <source>
        <strain evidence="3">NIH 2624 / FGSC A1156</strain>
    </source>
</reference>
<evidence type="ECO:0000256" key="1">
    <source>
        <dbReference type="SAM" id="MobiDB-lite"/>
    </source>
</evidence>
<protein>
    <submittedName>
        <fullName evidence="2">Uncharacterized protein</fullName>
    </submittedName>
</protein>
<sequence length="159" mass="17741">MADASAEGATAPKPGKTSRAVRPITGVSWSRDWVKKLDNNQAGLAGALRLKNTDELWALFDDKDIAALVERYISDRFAHLNPQAGHMHEQARQIVLPVILPGVPNAPGIPHRRPVMAKSCKMDLEYKCPWNTRHLAWTLSGLTPRDFSSVTLQQRIRKL</sequence>
<feature type="region of interest" description="Disordered" evidence="1">
    <location>
        <begin position="1"/>
        <end position="22"/>
    </location>
</feature>
<dbReference type="Proteomes" id="UP000007963">
    <property type="component" value="Unassembled WGS sequence"/>
</dbReference>
<dbReference type="VEuPathDB" id="FungiDB:ATEG_09724"/>
<dbReference type="GeneID" id="4354126"/>